<dbReference type="RefSeq" id="WP_153714019.1">
    <property type="nucleotide sequence ID" value="NZ_CP045871.1"/>
</dbReference>
<dbReference type="Pfam" id="PF13629">
    <property type="entry name" value="T2SS-T3SS_pil_N"/>
    <property type="match status" value="1"/>
</dbReference>
<dbReference type="EMBL" id="CP045871">
    <property type="protein sequence ID" value="QGG80515.1"/>
    <property type="molecule type" value="Genomic_DNA"/>
</dbReference>
<accession>A0A5Q2QHL2</accession>
<evidence type="ECO:0000259" key="2">
    <source>
        <dbReference type="Pfam" id="PF13629"/>
    </source>
</evidence>
<reference evidence="3 4" key="1">
    <citation type="submission" date="2019-11" db="EMBL/GenBank/DDBJ databases">
        <authorList>
            <person name="Khan S.A."/>
            <person name="Jeon C.O."/>
            <person name="Chun B.H."/>
        </authorList>
    </citation>
    <scope>NUCLEOTIDE SEQUENCE [LARGE SCALE GENOMIC DNA]</scope>
    <source>
        <strain evidence="3 4">IMCC 1097</strain>
    </source>
</reference>
<feature type="signal peptide" evidence="1">
    <location>
        <begin position="1"/>
        <end position="17"/>
    </location>
</feature>
<keyword evidence="4" id="KW-1185">Reference proteome</keyword>
<name>A0A5Q2QHL2_9GAMM</name>
<proteinExistence type="predicted"/>
<evidence type="ECO:0000313" key="3">
    <source>
        <dbReference type="EMBL" id="QGG80515.1"/>
    </source>
</evidence>
<feature type="domain" description="Pilus formation protein N-terminal" evidence="2">
    <location>
        <begin position="18"/>
        <end position="84"/>
    </location>
</feature>
<dbReference type="Proteomes" id="UP000388235">
    <property type="component" value="Chromosome"/>
</dbReference>
<gene>
    <name evidence="3" type="ORF">GH975_08005</name>
</gene>
<evidence type="ECO:0000256" key="1">
    <source>
        <dbReference type="SAM" id="SignalP"/>
    </source>
</evidence>
<dbReference type="InterPro" id="IPR032789">
    <property type="entry name" value="T2SS-T3SS_pil_N"/>
</dbReference>
<protein>
    <recommendedName>
        <fullName evidence="2">Pilus formation protein N-terminal domain-containing protein</fullName>
    </recommendedName>
</protein>
<keyword evidence="1" id="KW-0732">Signal</keyword>
<feature type="chain" id="PRO_5024296422" description="Pilus formation protein N-terminal domain-containing protein" evidence="1">
    <location>
        <begin position="18"/>
        <end position="280"/>
    </location>
</feature>
<dbReference type="AlphaFoldDB" id="A0A5Q2QHL2"/>
<organism evidence="3 4">
    <name type="scientific">Litorivicinus lipolyticus</name>
    <dbReference type="NCBI Taxonomy" id="418701"/>
    <lineage>
        <taxon>Bacteria</taxon>
        <taxon>Pseudomonadati</taxon>
        <taxon>Pseudomonadota</taxon>
        <taxon>Gammaproteobacteria</taxon>
        <taxon>Oceanospirillales</taxon>
        <taxon>Litorivicinaceae</taxon>
        <taxon>Litorivicinus</taxon>
    </lineage>
</organism>
<sequence length="280" mass="30092">MRARWLMVWLMAWPVWAAELRIEAGQTRLVDRVGVSEILLGNGTVATVRPVNESTALVVGITPGVTEMYFIDRLGGVKNATLTVVGVGTLLGPLQLRLIVIEESTSEASQGAFSGSLNARTEFGSAGTQSSINGLLSWLPSAEATGLRVVAKPRIQIEPGHPASLNVGGEIERAGAEGATEDKAYGLELTAEFLWIDAMTVRLSHSIALRSPAGDGEFRRQTLEQTLTLGVSQVAELARFEGAESSRGTVHQGIPLGGKRHDQSRVRWRVLGWLEPVEGY</sequence>
<dbReference type="KEGG" id="llp:GH975_08005"/>
<evidence type="ECO:0000313" key="4">
    <source>
        <dbReference type="Proteomes" id="UP000388235"/>
    </source>
</evidence>